<dbReference type="UniPathway" id="UPA00253">
    <property type="reaction ID" value="UER00333"/>
</dbReference>
<feature type="binding site" evidence="8">
    <location>
        <begin position="29"/>
        <end position="36"/>
    </location>
    <ligand>
        <name>ATP</name>
        <dbReference type="ChEBI" id="CHEBI:30616"/>
    </ligand>
</feature>
<dbReference type="InterPro" id="IPR022310">
    <property type="entry name" value="NAD/GMP_synthase"/>
</dbReference>
<evidence type="ECO:0000313" key="12">
    <source>
        <dbReference type="EMBL" id="HIH09759.1"/>
    </source>
</evidence>
<evidence type="ECO:0000256" key="7">
    <source>
        <dbReference type="ARBA" id="ARBA00023027"/>
    </source>
</evidence>
<feature type="binding site" description="in other chain" evidence="8">
    <location>
        <position position="112"/>
    </location>
    <ligand>
        <name>deamido-NAD(+)</name>
        <dbReference type="ChEBI" id="CHEBI:58437"/>
        <note>ligand shared between two neighboring subunits</note>
    </ligand>
</feature>
<keyword evidence="6 8" id="KW-0460">Magnesium</keyword>
<feature type="binding site" evidence="8">
    <location>
        <position position="137"/>
    </location>
    <ligand>
        <name>Mg(2+)</name>
        <dbReference type="ChEBI" id="CHEBI:18420"/>
    </ligand>
</feature>
<organism evidence="12 13">
    <name type="scientific">Candidatus Iainarchaeum sp</name>
    <dbReference type="NCBI Taxonomy" id="3101447"/>
    <lineage>
        <taxon>Archaea</taxon>
        <taxon>Candidatus Iainarchaeota</taxon>
        <taxon>Candidatus Iainarchaeia</taxon>
        <taxon>Candidatus Iainarchaeales</taxon>
        <taxon>Candidatus Iainarchaeaceae</taxon>
        <taxon>Candidatus Iainarchaeum</taxon>
    </lineage>
</organism>
<comment type="subunit">
    <text evidence="8">Homodimer.</text>
</comment>
<dbReference type="NCBIfam" id="NF010587">
    <property type="entry name" value="PRK13980.1"/>
    <property type="match status" value="1"/>
</dbReference>
<keyword evidence="2 8" id="KW-0436">Ligase</keyword>
<evidence type="ECO:0000259" key="11">
    <source>
        <dbReference type="Pfam" id="PF02540"/>
    </source>
</evidence>
<dbReference type="EC" id="6.3.1.5" evidence="8 10"/>
<evidence type="ECO:0000256" key="10">
    <source>
        <dbReference type="RuleBase" id="RU003812"/>
    </source>
</evidence>
<dbReference type="Pfam" id="PF02540">
    <property type="entry name" value="NAD_synthase"/>
    <property type="match status" value="1"/>
</dbReference>
<comment type="catalytic activity">
    <reaction evidence="8 10">
        <text>deamido-NAD(+) + NH4(+) + ATP = AMP + diphosphate + NAD(+) + H(+)</text>
        <dbReference type="Rhea" id="RHEA:21188"/>
        <dbReference type="ChEBI" id="CHEBI:15378"/>
        <dbReference type="ChEBI" id="CHEBI:28938"/>
        <dbReference type="ChEBI" id="CHEBI:30616"/>
        <dbReference type="ChEBI" id="CHEBI:33019"/>
        <dbReference type="ChEBI" id="CHEBI:57540"/>
        <dbReference type="ChEBI" id="CHEBI:58437"/>
        <dbReference type="ChEBI" id="CHEBI:456215"/>
        <dbReference type="EC" id="6.3.1.5"/>
    </reaction>
</comment>
<feature type="binding site" evidence="8">
    <location>
        <position position="161"/>
    </location>
    <ligand>
        <name>ATP</name>
        <dbReference type="ChEBI" id="CHEBI:30616"/>
    </ligand>
</feature>
<dbReference type="Gene3D" id="3.40.50.620">
    <property type="entry name" value="HUPs"/>
    <property type="match status" value="1"/>
</dbReference>
<feature type="binding site" evidence="8">
    <location>
        <position position="35"/>
    </location>
    <ligand>
        <name>Mg(2+)</name>
        <dbReference type="ChEBI" id="CHEBI:18420"/>
    </ligand>
</feature>
<evidence type="ECO:0000256" key="6">
    <source>
        <dbReference type="ARBA" id="ARBA00022842"/>
    </source>
</evidence>
<accession>A0A7J4IZS1</accession>
<name>A0A7J4IZS1_9ARCH</name>
<dbReference type="CDD" id="cd00553">
    <property type="entry name" value="NAD_synthase"/>
    <property type="match status" value="1"/>
</dbReference>
<feature type="binding site" evidence="8">
    <location>
        <position position="152"/>
    </location>
    <ligand>
        <name>deamido-NAD(+)</name>
        <dbReference type="ChEBI" id="CHEBI:58437"/>
        <note>ligand shared between two neighboring subunits</note>
    </ligand>
</feature>
<gene>
    <name evidence="8" type="primary">nadE</name>
    <name evidence="12" type="ORF">HA254_03750</name>
</gene>
<comment type="similarity">
    <text evidence="1 8 9">Belongs to the NAD synthetase family.</text>
</comment>
<evidence type="ECO:0000256" key="5">
    <source>
        <dbReference type="ARBA" id="ARBA00022840"/>
    </source>
</evidence>
<comment type="caution">
    <text evidence="12">The sequence shown here is derived from an EMBL/GenBank/DDBJ whole genome shotgun (WGS) entry which is preliminary data.</text>
</comment>
<dbReference type="SUPFAM" id="SSF52402">
    <property type="entry name" value="Adenine nucleotide alpha hydrolases-like"/>
    <property type="match status" value="1"/>
</dbReference>
<dbReference type="HAMAP" id="MF_00193">
    <property type="entry name" value="NadE_ammonia_dep"/>
    <property type="match status" value="1"/>
</dbReference>
<comment type="pathway">
    <text evidence="8">Cofactor biosynthesis; NAD(+) biosynthesis; NAD(+) from deamido-NAD(+) (ammonia route): step 1/1.</text>
</comment>
<dbReference type="PANTHER" id="PTHR23090">
    <property type="entry name" value="NH 3 /GLUTAMINE-DEPENDENT NAD + SYNTHETASE"/>
    <property type="match status" value="1"/>
</dbReference>
<evidence type="ECO:0000256" key="1">
    <source>
        <dbReference type="ARBA" id="ARBA00005859"/>
    </source>
</evidence>
<evidence type="ECO:0000256" key="4">
    <source>
        <dbReference type="ARBA" id="ARBA00022741"/>
    </source>
</evidence>
<reference evidence="13" key="1">
    <citation type="journal article" date="2020" name="bioRxiv">
        <title>A rank-normalized archaeal taxonomy based on genome phylogeny resolves widespread incomplete and uneven classifications.</title>
        <authorList>
            <person name="Rinke C."/>
            <person name="Chuvochina M."/>
            <person name="Mussig A.J."/>
            <person name="Chaumeil P.-A."/>
            <person name="Waite D.W."/>
            <person name="Whitman W.B."/>
            <person name="Parks D.H."/>
            <person name="Hugenholtz P."/>
        </authorList>
    </citation>
    <scope>NUCLEOTIDE SEQUENCE [LARGE SCALE GENOMIC DNA]</scope>
</reference>
<evidence type="ECO:0000256" key="2">
    <source>
        <dbReference type="ARBA" id="ARBA00022598"/>
    </source>
</evidence>
<protein>
    <recommendedName>
        <fullName evidence="8 10">NH(3)-dependent NAD(+) synthetase</fullName>
        <ecNumber evidence="8 10">6.3.1.5</ecNumber>
    </recommendedName>
</protein>
<dbReference type="InterPro" id="IPR014729">
    <property type="entry name" value="Rossmann-like_a/b/a_fold"/>
</dbReference>
<dbReference type="InterPro" id="IPR022926">
    <property type="entry name" value="NH(3)-dep_NAD(+)_synth"/>
</dbReference>
<sequence>MNAKKIEGQLVSKISSFFKQNNKARAVLGLSGGIDSAVVLILLVKALGKENVTALILPNTQVTKQENVLDAEELANSHGVKHLVIEIDQFLRPFAALPWEQLKIAKANLNARIRALILYNYANAYNALVAGTGNKSEIYMGYFTKHGDSAADFFPIGDLYKKDVRALAKQIGLSKKFLEKVPSAELWVGQEDEREMGISYDVLDELLPIILKGGRVPQKLRDAAEKISATMKETEHKRKMPPILKL</sequence>
<keyword evidence="7 8" id="KW-0520">NAD</keyword>
<dbReference type="AlphaFoldDB" id="A0A7J4IZS1"/>
<comment type="function">
    <text evidence="8">Catalyzes the ATP-dependent amidation of deamido-NAD to form NAD. Uses ammonia as a nitrogen source.</text>
</comment>
<dbReference type="GO" id="GO:0008795">
    <property type="term" value="F:NAD+ synthase activity"/>
    <property type="evidence" value="ECO:0007669"/>
    <property type="project" value="UniProtKB-UniRule"/>
</dbReference>
<feature type="binding site" description="in other chain" evidence="8">
    <location>
        <begin position="236"/>
        <end position="237"/>
    </location>
    <ligand>
        <name>deamido-NAD(+)</name>
        <dbReference type="ChEBI" id="CHEBI:58437"/>
        <note>ligand shared between two neighboring subunits</note>
    </ligand>
</feature>
<dbReference type="NCBIfam" id="TIGR00552">
    <property type="entry name" value="nadE"/>
    <property type="match status" value="1"/>
</dbReference>
<dbReference type="Proteomes" id="UP000565078">
    <property type="component" value="Unassembled WGS sequence"/>
</dbReference>
<dbReference type="GO" id="GO:0004359">
    <property type="term" value="F:glutaminase activity"/>
    <property type="evidence" value="ECO:0007669"/>
    <property type="project" value="InterPro"/>
</dbReference>
<dbReference type="GO" id="GO:0009435">
    <property type="term" value="P:NAD+ biosynthetic process"/>
    <property type="evidence" value="ECO:0007669"/>
    <property type="project" value="UniProtKB-UniRule"/>
</dbReference>
<evidence type="ECO:0000313" key="13">
    <source>
        <dbReference type="Proteomes" id="UP000565078"/>
    </source>
</evidence>
<keyword evidence="4 8" id="KW-0547">Nucleotide-binding</keyword>
<feature type="binding site" evidence="8">
    <location>
        <position position="132"/>
    </location>
    <ligand>
        <name>ATP</name>
        <dbReference type="ChEBI" id="CHEBI:30616"/>
    </ligand>
</feature>
<feature type="domain" description="NAD/GMP synthase" evidence="11">
    <location>
        <begin position="10"/>
        <end position="241"/>
    </location>
</feature>
<feature type="binding site" description="in other chain" evidence="8">
    <location>
        <position position="145"/>
    </location>
    <ligand>
        <name>deamido-NAD(+)</name>
        <dbReference type="ChEBI" id="CHEBI:58437"/>
        <note>ligand shared between two neighboring subunits</note>
    </ligand>
</feature>
<evidence type="ECO:0000256" key="3">
    <source>
        <dbReference type="ARBA" id="ARBA00022723"/>
    </source>
</evidence>
<feature type="binding site" evidence="8">
    <location>
        <position position="183"/>
    </location>
    <ligand>
        <name>ATP</name>
        <dbReference type="ChEBI" id="CHEBI:30616"/>
    </ligand>
</feature>
<evidence type="ECO:0000256" key="8">
    <source>
        <dbReference type="HAMAP-Rule" id="MF_00193"/>
    </source>
</evidence>
<dbReference type="GO" id="GO:0003952">
    <property type="term" value="F:NAD+ synthase (glutamine-hydrolyzing) activity"/>
    <property type="evidence" value="ECO:0007669"/>
    <property type="project" value="InterPro"/>
</dbReference>
<dbReference type="EMBL" id="DUGC01000057">
    <property type="protein sequence ID" value="HIH09759.1"/>
    <property type="molecule type" value="Genomic_DNA"/>
</dbReference>
<dbReference type="PANTHER" id="PTHR23090:SF9">
    <property type="entry name" value="GLUTAMINE-DEPENDENT NAD(+) SYNTHETASE"/>
    <property type="match status" value="1"/>
</dbReference>
<keyword evidence="3 8" id="KW-0479">Metal-binding</keyword>
<proteinExistence type="inferred from homology"/>
<dbReference type="GO" id="GO:0005524">
    <property type="term" value="F:ATP binding"/>
    <property type="evidence" value="ECO:0007669"/>
    <property type="project" value="UniProtKB-UniRule"/>
</dbReference>
<keyword evidence="5 8" id="KW-0067">ATP-binding</keyword>
<dbReference type="GO" id="GO:0046872">
    <property type="term" value="F:metal ion binding"/>
    <property type="evidence" value="ECO:0007669"/>
    <property type="project" value="UniProtKB-KW"/>
</dbReference>
<evidence type="ECO:0000256" key="9">
    <source>
        <dbReference type="RuleBase" id="RU003811"/>
    </source>
</evidence>
<dbReference type="GO" id="GO:0005737">
    <property type="term" value="C:cytoplasm"/>
    <property type="evidence" value="ECO:0007669"/>
    <property type="project" value="InterPro"/>
</dbReference>
<dbReference type="InterPro" id="IPR003694">
    <property type="entry name" value="NAD_synthase"/>
</dbReference>